<evidence type="ECO:0000313" key="2">
    <source>
        <dbReference type="EMBL" id="SBT58096.1"/>
    </source>
</evidence>
<gene>
    <name evidence="2" type="ORF">POVWA1_085570</name>
</gene>
<protein>
    <submittedName>
        <fullName evidence="2">Uncharacterized protein</fullName>
    </submittedName>
</protein>
<organism evidence="2 3">
    <name type="scientific">Plasmodium ovale wallikeri</name>
    <dbReference type="NCBI Taxonomy" id="864142"/>
    <lineage>
        <taxon>Eukaryota</taxon>
        <taxon>Sar</taxon>
        <taxon>Alveolata</taxon>
        <taxon>Apicomplexa</taxon>
        <taxon>Aconoidasida</taxon>
        <taxon>Haemosporida</taxon>
        <taxon>Plasmodiidae</taxon>
        <taxon>Plasmodium</taxon>
        <taxon>Plasmodium (Plasmodium)</taxon>
    </lineage>
</organism>
<feature type="compositionally biased region" description="Polar residues" evidence="1">
    <location>
        <begin position="78"/>
        <end position="103"/>
    </location>
</feature>
<evidence type="ECO:0000313" key="3">
    <source>
        <dbReference type="Proteomes" id="UP000078555"/>
    </source>
</evidence>
<feature type="compositionally biased region" description="Low complexity" evidence="1">
    <location>
        <begin position="28"/>
        <end position="46"/>
    </location>
</feature>
<name>A0A1A9APE2_PLAOA</name>
<reference evidence="3" key="1">
    <citation type="submission" date="2016-05" db="EMBL/GenBank/DDBJ databases">
        <authorList>
            <person name="Naeem Raeece"/>
        </authorList>
    </citation>
    <scope>NUCLEOTIDE SEQUENCE [LARGE SCALE GENOMIC DNA]</scope>
</reference>
<keyword evidence="3" id="KW-1185">Reference proteome</keyword>
<feature type="compositionally biased region" description="Polar residues" evidence="1">
    <location>
        <begin position="226"/>
        <end position="264"/>
    </location>
</feature>
<feature type="region of interest" description="Disordered" evidence="1">
    <location>
        <begin position="139"/>
        <end position="264"/>
    </location>
</feature>
<proteinExistence type="predicted"/>
<accession>A0A1A9APE2</accession>
<dbReference type="EMBL" id="FLRD01001759">
    <property type="protein sequence ID" value="SBT58096.1"/>
    <property type="molecule type" value="Genomic_DNA"/>
</dbReference>
<sequence>MEPSSGTTATQLKPAIPPVTTSDLVRDTSQSSSPGLTSPPSTSLPLGPSPPPDSVKYSDKDSDPDIVPPPNPGKVIDSQITTDSSSLTTNTIISVTSRMQKPFTTSDSTTATASGSAAVEVSGPPTVTKTVQSTYVSPIQEQTPVSDPFVSASPDSSTNVSTSATTSTTTTTTAAGTSDTSTTMSTPQESVTSTVQVSSTSPQDPILTSSIKEHKGSPSPDDSHDQQTPSHSSKSGETHSITPVVTNSVDQGNSPVTTLNRGTQEKSNAQIQVLQPPLSISISQDSALTPNITEHTIYNNPQIPTKQIEPEIKPGVIQYPPQKSIISTASAKSGEIVNIPKVKTSSTTRDDSILRNNTNDSSNIIPEGFPPLTHIIP</sequence>
<feature type="compositionally biased region" description="Basic and acidic residues" evidence="1">
    <location>
        <begin position="211"/>
        <end position="225"/>
    </location>
</feature>
<feature type="region of interest" description="Disordered" evidence="1">
    <location>
        <begin position="1"/>
        <end position="125"/>
    </location>
</feature>
<feature type="compositionally biased region" description="Polar residues" evidence="1">
    <location>
        <begin position="1"/>
        <end position="11"/>
    </location>
</feature>
<dbReference type="AlphaFoldDB" id="A0A1A9APE2"/>
<dbReference type="Proteomes" id="UP000078555">
    <property type="component" value="Unassembled WGS sequence"/>
</dbReference>
<feature type="compositionally biased region" description="Low complexity" evidence="1">
    <location>
        <begin position="156"/>
        <end position="203"/>
    </location>
</feature>
<evidence type="ECO:0000256" key="1">
    <source>
        <dbReference type="SAM" id="MobiDB-lite"/>
    </source>
</evidence>
<feature type="compositionally biased region" description="Low complexity" evidence="1">
    <location>
        <begin position="104"/>
        <end position="118"/>
    </location>
</feature>